<name>J4I8Y8_9APHY</name>
<evidence type="ECO:0000256" key="1">
    <source>
        <dbReference type="ARBA" id="ARBA00001946"/>
    </source>
</evidence>
<keyword evidence="3" id="KW-0460">Magnesium</keyword>
<dbReference type="GO" id="GO:0009063">
    <property type="term" value="P:amino acid catabolic process"/>
    <property type="evidence" value="ECO:0007669"/>
    <property type="project" value="InterPro"/>
</dbReference>
<protein>
    <recommendedName>
        <fullName evidence="5">Mandelate racemase/muconate lactonizing enzyme C-terminal domain-containing protein</fullName>
    </recommendedName>
</protein>
<organism evidence="6 7">
    <name type="scientific">Fibroporia radiculosa</name>
    <dbReference type="NCBI Taxonomy" id="599839"/>
    <lineage>
        <taxon>Eukaryota</taxon>
        <taxon>Fungi</taxon>
        <taxon>Dikarya</taxon>
        <taxon>Basidiomycota</taxon>
        <taxon>Agaricomycotina</taxon>
        <taxon>Agaricomycetes</taxon>
        <taxon>Polyporales</taxon>
        <taxon>Fibroporiaceae</taxon>
        <taxon>Fibroporia</taxon>
    </lineage>
</organism>
<dbReference type="Gene3D" id="3.20.20.120">
    <property type="entry name" value="Enolase-like C-terminal domain"/>
    <property type="match status" value="1"/>
</dbReference>
<gene>
    <name evidence="6" type="ORF">FIBRA_02265</name>
</gene>
<dbReference type="HOGENOM" id="CLU_304835_0_0_1"/>
<dbReference type="NCBIfam" id="NF010624">
    <property type="entry name" value="PRK14017.1"/>
    <property type="match status" value="1"/>
</dbReference>
<dbReference type="InterPro" id="IPR029017">
    <property type="entry name" value="Enolase-like_N"/>
</dbReference>
<dbReference type="InParanoid" id="J4I8Y8"/>
<dbReference type="SUPFAM" id="SSF52096">
    <property type="entry name" value="ClpP/crotonase"/>
    <property type="match status" value="1"/>
</dbReference>
<dbReference type="Gene3D" id="3.30.390.10">
    <property type="entry name" value="Enolase-like, N-terminal domain"/>
    <property type="match status" value="1"/>
</dbReference>
<dbReference type="OrthoDB" id="27214at2759"/>
<evidence type="ECO:0000259" key="5">
    <source>
        <dbReference type="SMART" id="SM00922"/>
    </source>
</evidence>
<dbReference type="InterPro" id="IPR013341">
    <property type="entry name" value="Mandelate_racemase_N_dom"/>
</dbReference>
<dbReference type="InterPro" id="IPR018110">
    <property type="entry name" value="Mandel_Rmase/mucon_lact_enz_CS"/>
</dbReference>
<evidence type="ECO:0000313" key="6">
    <source>
        <dbReference type="EMBL" id="CCM00236.1"/>
    </source>
</evidence>
<sequence length="974" mass="107255">MSGTTIVKIEVFRVPPRWLFVRVETQDGTIGWGEGTLEGHTEAVEGAYKDIITRFVGWDADSIQDIWQHCYRARFYRGGPVLMSALSGLDIALWDIKGKRLGVPIWQLLGGKVRDRLKVYGWIGGDKPHAVIEGAKTRKEQGFTAVKMNGTEAIGWIDSPALLMETTARVSEVRSLGLDVGVDFHGRVHKGMAKQLARLLEPLQPLFIEEPLLPTQPQEIADLSKLVSTPIALGERLYSRSDFRPYLEARAIDIAQPDVAHCGGISELHRIAAMVETYDVALAPHCPLGPIALAACMQVDISSPNFFIQELSLQMHYNEGADLLTYLVDPSVFAIKDGYVEALQGKCRYYRLRIGFKIIDVVNKSLAFHTSINYQRLAPPPFSEDIHEDVLRDLARIREEVYSSDYELHLDMSQTLKRLHDGHCTYVNLCYDGLFTTYLPIPLVLLTDTDGSQSVHIAPEAFDVAVDAFGDEIDVWQNALPGSLKGQLDSVSPNYYIRQPLMENSSSQLSGAKVLLIDGLEAFAAVNASASVVGGYQAFGTRQNLFFSSYNRAESGWIYNMGNFAQLALPLKDSVTFTIQRKGSDDMETITLPYRSRISPNAQPWTDSASFRGNNCVATEFTNGIDLYANVKQGSYGADPAGGHRQHPLVAHKKTKKHRVNEMLDIAPQRGIALPAHLTPPSPLNGSSGVAQFHMLNDSETGVLVLGSFSSSSFDRLQSSLLEGLQNLKDEGATRLVVDVTNNGGGWICIAHWLHRIIAGPKATTIPQAGLQTQTRAGPLAQLIVEKIVRGADPDNVLSYNPLNWAFANNTPFPGDYNWMQPPVEKTINGVSDLFSQRLGDECQPFEMDPPMEPLFDTQKVAIVSNGRCGSSCSLFSISMAKEEGAKTVVVGGKADVRQQYCGVVGGQSTHFSEIDTEIKTTQLKKHPLAPPDFMTNSIQGITWRLGFGIDDPTEPEEWQDHPADVNLPLTADM</sequence>
<keyword evidence="4" id="KW-0456">Lyase</keyword>
<evidence type="ECO:0000313" key="7">
    <source>
        <dbReference type="Proteomes" id="UP000006352"/>
    </source>
</evidence>
<dbReference type="SFLD" id="SFLDG00179">
    <property type="entry name" value="mandelate_racemase"/>
    <property type="match status" value="1"/>
</dbReference>
<dbReference type="RefSeq" id="XP_012179519.1">
    <property type="nucleotide sequence ID" value="XM_012324129.1"/>
</dbReference>
<dbReference type="AlphaFoldDB" id="J4I8Y8"/>
<dbReference type="GO" id="GO:0034194">
    <property type="term" value="P:D-galactonate catabolic process"/>
    <property type="evidence" value="ECO:0007669"/>
    <property type="project" value="InterPro"/>
</dbReference>
<dbReference type="InterPro" id="IPR023592">
    <property type="entry name" value="Galactonate_deHydtase"/>
</dbReference>
<keyword evidence="2" id="KW-0479">Metal-binding</keyword>
<proteinExistence type="predicted"/>
<reference evidence="6 7" key="1">
    <citation type="journal article" date="2012" name="Appl. Environ. Microbiol.">
        <title>Short-read sequencing for genomic analysis of the brown rot fungus Fibroporia radiculosa.</title>
        <authorList>
            <person name="Tang J.D."/>
            <person name="Perkins A.D."/>
            <person name="Sonstegard T.S."/>
            <person name="Schroeder S.G."/>
            <person name="Burgess S.C."/>
            <person name="Diehl S.V."/>
        </authorList>
    </citation>
    <scope>NUCLEOTIDE SEQUENCE [LARGE SCALE GENOMIC DNA]</scope>
    <source>
        <strain evidence="6 7">TFFH 294</strain>
    </source>
</reference>
<dbReference type="PANTHER" id="PTHR48080">
    <property type="entry name" value="D-GALACTONATE DEHYDRATASE-RELATED"/>
    <property type="match status" value="1"/>
</dbReference>
<dbReference type="Gene3D" id="3.90.226.10">
    <property type="entry name" value="2-enoyl-CoA Hydratase, Chain A, domain 1"/>
    <property type="match status" value="1"/>
</dbReference>
<dbReference type="PANTHER" id="PTHR48080:SF2">
    <property type="entry name" value="D-GALACTONATE DEHYDRATASE"/>
    <property type="match status" value="1"/>
</dbReference>
<evidence type="ECO:0000256" key="3">
    <source>
        <dbReference type="ARBA" id="ARBA00022842"/>
    </source>
</evidence>
<accession>J4I8Y8</accession>
<dbReference type="EMBL" id="HE796972">
    <property type="protein sequence ID" value="CCM00236.1"/>
    <property type="molecule type" value="Genomic_DNA"/>
</dbReference>
<dbReference type="PROSITE" id="PS00908">
    <property type="entry name" value="MR_MLE_1"/>
    <property type="match status" value="1"/>
</dbReference>
<comment type="cofactor">
    <cofactor evidence="1">
        <name>Mg(2+)</name>
        <dbReference type="ChEBI" id="CHEBI:18420"/>
    </cofactor>
</comment>
<dbReference type="InterPro" id="IPR034593">
    <property type="entry name" value="DgoD-like"/>
</dbReference>
<keyword evidence="7" id="KW-1185">Reference proteome</keyword>
<evidence type="ECO:0000256" key="2">
    <source>
        <dbReference type="ARBA" id="ARBA00022723"/>
    </source>
</evidence>
<dbReference type="SUPFAM" id="SSF51604">
    <property type="entry name" value="Enolase C-terminal domain-like"/>
    <property type="match status" value="1"/>
</dbReference>
<dbReference type="SUPFAM" id="SSF54826">
    <property type="entry name" value="Enolase N-terminal domain-like"/>
    <property type="match status" value="1"/>
</dbReference>
<dbReference type="GO" id="GO:0008869">
    <property type="term" value="F:galactonate dehydratase activity"/>
    <property type="evidence" value="ECO:0007669"/>
    <property type="project" value="InterPro"/>
</dbReference>
<dbReference type="STRING" id="599839.J4I8Y8"/>
<dbReference type="CDD" id="cd03325">
    <property type="entry name" value="D-galactonate_dehydratase"/>
    <property type="match status" value="1"/>
</dbReference>
<dbReference type="InterPro" id="IPR013342">
    <property type="entry name" value="Mandelate_racemase_C"/>
</dbReference>
<dbReference type="GO" id="GO:0046872">
    <property type="term" value="F:metal ion binding"/>
    <property type="evidence" value="ECO:0007669"/>
    <property type="project" value="UniProtKB-KW"/>
</dbReference>
<dbReference type="SMART" id="SM00922">
    <property type="entry name" value="MR_MLE"/>
    <property type="match status" value="1"/>
</dbReference>
<dbReference type="Pfam" id="PF02746">
    <property type="entry name" value="MR_MLE_N"/>
    <property type="match status" value="1"/>
</dbReference>
<dbReference type="InterPro" id="IPR029045">
    <property type="entry name" value="ClpP/crotonase-like_dom_sf"/>
</dbReference>
<dbReference type="InterPro" id="IPR036849">
    <property type="entry name" value="Enolase-like_C_sf"/>
</dbReference>
<dbReference type="InterPro" id="IPR029065">
    <property type="entry name" value="Enolase_C-like"/>
</dbReference>
<evidence type="ECO:0000256" key="4">
    <source>
        <dbReference type="ARBA" id="ARBA00023239"/>
    </source>
</evidence>
<dbReference type="SFLD" id="SFLDS00001">
    <property type="entry name" value="Enolase"/>
    <property type="match status" value="1"/>
</dbReference>
<feature type="domain" description="Mandelate racemase/muconate lactonizing enzyme C-terminal" evidence="5">
    <location>
        <begin position="128"/>
        <end position="230"/>
    </location>
</feature>
<dbReference type="GeneID" id="24095147"/>
<dbReference type="Pfam" id="PF13378">
    <property type="entry name" value="MR_MLE_C"/>
    <property type="match status" value="1"/>
</dbReference>
<dbReference type="Proteomes" id="UP000006352">
    <property type="component" value="Unassembled WGS sequence"/>
</dbReference>